<dbReference type="CDD" id="cd00487">
    <property type="entry name" value="Pep_deformylase"/>
    <property type="match status" value="1"/>
</dbReference>
<protein>
    <submittedName>
        <fullName evidence="4">Peptide deformylase</fullName>
        <ecNumber evidence="4">3.5.1.88</ecNumber>
    </submittedName>
</protein>
<dbReference type="KEGG" id="bcho:BcFMB_04945"/>
<evidence type="ECO:0000313" key="6">
    <source>
        <dbReference type="Proteomes" id="UP000229907"/>
    </source>
</evidence>
<dbReference type="PRINTS" id="PR01576">
    <property type="entry name" value="PDEFORMYLASE"/>
</dbReference>
<dbReference type="Proteomes" id="UP000229907">
    <property type="component" value="Chromosome"/>
</dbReference>
<dbReference type="OrthoDB" id="9804313at2"/>
<keyword evidence="5" id="KW-1185">Reference proteome</keyword>
<dbReference type="eggNOG" id="COG0242">
    <property type="taxonomic scope" value="Bacteria"/>
</dbReference>
<evidence type="ECO:0000313" key="3">
    <source>
        <dbReference type="EMBL" id="ATU20372.1"/>
    </source>
</evidence>
<dbReference type="PIRSF" id="PIRSF004749">
    <property type="entry name" value="Pep_def"/>
    <property type="match status" value="1"/>
</dbReference>
<dbReference type="InterPro" id="IPR023635">
    <property type="entry name" value="Peptide_deformylase"/>
</dbReference>
<gene>
    <name evidence="3" type="ORF">BcFMB_04945</name>
    <name evidence="4" type="ORF">BCHO_0572</name>
</gene>
<evidence type="ECO:0000256" key="2">
    <source>
        <dbReference type="SAM" id="MobiDB-lite"/>
    </source>
</evidence>
<proteinExistence type="inferred from homology"/>
<evidence type="ECO:0000256" key="1">
    <source>
        <dbReference type="ARBA" id="ARBA00010759"/>
    </source>
</evidence>
<dbReference type="AlphaFoldDB" id="A0A087AIC5"/>
<evidence type="ECO:0000313" key="5">
    <source>
        <dbReference type="Proteomes" id="UP000028995"/>
    </source>
</evidence>
<reference evidence="3 6" key="2">
    <citation type="submission" date="2016-11" db="EMBL/GenBank/DDBJ databases">
        <title>complete genome sequence of Bifidobacterium choerinum strain FMB-1.</title>
        <authorList>
            <person name="Park C.-S."/>
            <person name="Jung D.-H."/>
            <person name="Choi D.-S."/>
        </authorList>
    </citation>
    <scope>NUCLEOTIDE SEQUENCE [LARGE SCALE GENOMIC DNA]</scope>
    <source>
        <strain evidence="3 6">FMB-1</strain>
    </source>
</reference>
<dbReference type="PANTHER" id="PTHR10458">
    <property type="entry name" value="PEPTIDE DEFORMYLASE"/>
    <property type="match status" value="1"/>
</dbReference>
<dbReference type="Proteomes" id="UP000028995">
    <property type="component" value="Unassembled WGS sequence"/>
</dbReference>
<accession>A0A087AIC5</accession>
<dbReference type="Pfam" id="PF01327">
    <property type="entry name" value="Pep_deformylase"/>
    <property type="match status" value="1"/>
</dbReference>
<comment type="similarity">
    <text evidence="1">Belongs to the polypeptide deformylase family.</text>
</comment>
<feature type="region of interest" description="Disordered" evidence="2">
    <location>
        <begin position="1"/>
        <end position="23"/>
    </location>
</feature>
<dbReference type="EMBL" id="JGYU01000001">
    <property type="protein sequence ID" value="KFI58525.1"/>
    <property type="molecule type" value="Genomic_DNA"/>
</dbReference>
<organism evidence="4 5">
    <name type="scientific">Bifidobacterium choerinum</name>
    <dbReference type="NCBI Taxonomy" id="35760"/>
    <lineage>
        <taxon>Bacteria</taxon>
        <taxon>Bacillati</taxon>
        <taxon>Actinomycetota</taxon>
        <taxon>Actinomycetes</taxon>
        <taxon>Bifidobacteriales</taxon>
        <taxon>Bifidobacteriaceae</taxon>
        <taxon>Bifidobacterium</taxon>
    </lineage>
</organism>
<dbReference type="NCBIfam" id="NF006670">
    <property type="entry name" value="PRK09218.1"/>
    <property type="match status" value="1"/>
</dbReference>
<dbReference type="RefSeq" id="WP_024540329.1">
    <property type="nucleotide sequence ID" value="NZ_CP018044.1"/>
</dbReference>
<dbReference type="GO" id="GO:0042586">
    <property type="term" value="F:peptide deformylase activity"/>
    <property type="evidence" value="ECO:0007669"/>
    <property type="project" value="UniProtKB-EC"/>
</dbReference>
<dbReference type="Gene3D" id="3.90.45.10">
    <property type="entry name" value="Peptide deformylase"/>
    <property type="match status" value="1"/>
</dbReference>
<dbReference type="STRING" id="35760.BCHO_0572"/>
<sequence length="142" mass="15801">MQRPIVTSIPFLSEPSEDADPTNPADAAIAANLVDTLKAHRGRCVGMAANMIGERRRIIAFVDEELDGLVTVMFNPTVMHADGPYETEEGCLSLDGERPARRWSHIDVTYLTRRGRERRISLDGFTAQIVQHEIDHCDGTII</sequence>
<name>A0A087AIC5_9BIFI</name>
<dbReference type="PANTHER" id="PTHR10458:SF22">
    <property type="entry name" value="PEPTIDE DEFORMYLASE"/>
    <property type="match status" value="1"/>
</dbReference>
<reference evidence="4 5" key="1">
    <citation type="submission" date="2014-03" db="EMBL/GenBank/DDBJ databases">
        <title>Genomics of Bifidobacteria.</title>
        <authorList>
            <person name="Ventura M."/>
            <person name="Milani C."/>
            <person name="Lugli G.A."/>
        </authorList>
    </citation>
    <scope>NUCLEOTIDE SEQUENCE [LARGE SCALE GENOMIC DNA]</scope>
    <source>
        <strain evidence="4 5">LMG 10510</strain>
    </source>
</reference>
<dbReference type="EMBL" id="CP018044">
    <property type="protein sequence ID" value="ATU20372.1"/>
    <property type="molecule type" value="Genomic_DNA"/>
</dbReference>
<keyword evidence="4" id="KW-0378">Hydrolase</keyword>
<dbReference type="EC" id="3.5.1.88" evidence="4"/>
<dbReference type="SUPFAM" id="SSF56420">
    <property type="entry name" value="Peptide deformylase"/>
    <property type="match status" value="1"/>
</dbReference>
<dbReference type="InterPro" id="IPR036821">
    <property type="entry name" value="Peptide_deformylase_sf"/>
</dbReference>
<evidence type="ECO:0000313" key="4">
    <source>
        <dbReference type="EMBL" id="KFI58525.1"/>
    </source>
</evidence>